<evidence type="ECO:0000313" key="6">
    <source>
        <dbReference type="Proteomes" id="UP000218231"/>
    </source>
</evidence>
<dbReference type="InterPro" id="IPR009053">
    <property type="entry name" value="Prefoldin"/>
</dbReference>
<evidence type="ECO:0000313" key="5">
    <source>
        <dbReference type="EMBL" id="PAV70886.1"/>
    </source>
</evidence>
<evidence type="ECO:0008006" key="7">
    <source>
        <dbReference type="Google" id="ProtNLM"/>
    </source>
</evidence>
<reference evidence="5 6" key="1">
    <citation type="journal article" date="2017" name="Curr. Biol.">
        <title>Genome architecture and evolution of a unichromosomal asexual nematode.</title>
        <authorList>
            <person name="Fradin H."/>
            <person name="Zegar C."/>
            <person name="Gutwein M."/>
            <person name="Lucas J."/>
            <person name="Kovtun M."/>
            <person name="Corcoran D."/>
            <person name="Baugh L.R."/>
            <person name="Kiontke K."/>
            <person name="Gunsalus K."/>
            <person name="Fitch D.H."/>
            <person name="Piano F."/>
        </authorList>
    </citation>
    <scope>NUCLEOTIDE SEQUENCE [LARGE SCALE GENOMIC DNA]</scope>
    <source>
        <strain evidence="5">PF1309</strain>
    </source>
</reference>
<protein>
    <recommendedName>
        <fullName evidence="7">Prefoldin subunit 4</fullName>
    </recommendedName>
</protein>
<dbReference type="CDD" id="cd23165">
    <property type="entry name" value="Prefoldin_4"/>
    <property type="match status" value="1"/>
</dbReference>
<dbReference type="GO" id="GO:0051082">
    <property type="term" value="F:unfolded protein binding"/>
    <property type="evidence" value="ECO:0007669"/>
    <property type="project" value="InterPro"/>
</dbReference>
<accession>A0A2A2KA59</accession>
<evidence type="ECO:0000256" key="3">
    <source>
        <dbReference type="ARBA" id="ARBA00023186"/>
    </source>
</evidence>
<evidence type="ECO:0000256" key="2">
    <source>
        <dbReference type="ARBA" id="ARBA00011695"/>
    </source>
</evidence>
<organism evidence="5 6">
    <name type="scientific">Diploscapter pachys</name>
    <dbReference type="NCBI Taxonomy" id="2018661"/>
    <lineage>
        <taxon>Eukaryota</taxon>
        <taxon>Metazoa</taxon>
        <taxon>Ecdysozoa</taxon>
        <taxon>Nematoda</taxon>
        <taxon>Chromadorea</taxon>
        <taxon>Rhabditida</taxon>
        <taxon>Rhabditina</taxon>
        <taxon>Rhabditomorpha</taxon>
        <taxon>Rhabditoidea</taxon>
        <taxon>Rhabditidae</taxon>
        <taxon>Diploscapter</taxon>
    </lineage>
</organism>
<name>A0A2A2KA59_9BILA</name>
<dbReference type="EMBL" id="LIAE01009175">
    <property type="protein sequence ID" value="PAV70886.1"/>
    <property type="molecule type" value="Genomic_DNA"/>
</dbReference>
<comment type="caution">
    <text evidence="5">The sequence shown here is derived from an EMBL/GenBank/DDBJ whole genome shotgun (WGS) entry which is preliminary data.</text>
</comment>
<feature type="coiled-coil region" evidence="4">
    <location>
        <begin position="106"/>
        <end position="140"/>
    </location>
</feature>
<dbReference type="GO" id="GO:0016272">
    <property type="term" value="C:prefoldin complex"/>
    <property type="evidence" value="ECO:0007669"/>
    <property type="project" value="InterPro"/>
</dbReference>
<gene>
    <name evidence="5" type="ORF">WR25_14675</name>
</gene>
<dbReference type="GO" id="GO:0005737">
    <property type="term" value="C:cytoplasm"/>
    <property type="evidence" value="ECO:0007669"/>
    <property type="project" value="TreeGrafter"/>
</dbReference>
<dbReference type="InterPro" id="IPR002777">
    <property type="entry name" value="PFD_beta-like"/>
</dbReference>
<dbReference type="STRING" id="2018661.A0A2A2KA59"/>
<dbReference type="AlphaFoldDB" id="A0A2A2KA59"/>
<dbReference type="SUPFAM" id="SSF46579">
    <property type="entry name" value="Prefoldin"/>
    <property type="match status" value="1"/>
</dbReference>
<feature type="coiled-coil region" evidence="4">
    <location>
        <begin position="165"/>
        <end position="199"/>
    </location>
</feature>
<dbReference type="Gene3D" id="1.10.287.370">
    <property type="match status" value="1"/>
</dbReference>
<dbReference type="InterPro" id="IPR016661">
    <property type="entry name" value="PFDN4"/>
</dbReference>
<keyword evidence="3" id="KW-0143">Chaperone</keyword>
<proteinExistence type="inferred from homology"/>
<evidence type="ECO:0000256" key="1">
    <source>
        <dbReference type="ARBA" id="ARBA00008045"/>
    </source>
</evidence>
<sequence length="212" mass="23845">MRLTRDSRKMRNGWVCSGSVKAVAEGDKRVCSLTESRSSCSPDSTTSPTTGDTLLIHRKRKKIENVQSSRFSIKNSLRYFLFFEPSRMTTPAANVTVEDQKLINKFARLYQNFTQLKEEIKELTNEVQNLNEAADELLLLDGDDAASVPLRIGKVFVHFDSDEMGTKLEGMKEAAQAKLNEAESKNGGIQTEMDQLKKLLYGKFGDRINLEG</sequence>
<keyword evidence="6" id="KW-1185">Reference proteome</keyword>
<evidence type="ECO:0000256" key="4">
    <source>
        <dbReference type="SAM" id="Coils"/>
    </source>
</evidence>
<dbReference type="Proteomes" id="UP000218231">
    <property type="component" value="Unassembled WGS sequence"/>
</dbReference>
<dbReference type="PANTHER" id="PTHR21100">
    <property type="entry name" value="PREFOLDIN SUBUNIT 4"/>
    <property type="match status" value="1"/>
</dbReference>
<comment type="subunit">
    <text evidence="2">Heterohexamer of two PFD-alpha type and four PFD-beta type subunits.</text>
</comment>
<dbReference type="Pfam" id="PF01920">
    <property type="entry name" value="Prefoldin_2"/>
    <property type="match status" value="1"/>
</dbReference>
<comment type="similarity">
    <text evidence="1">Belongs to the prefoldin subunit beta family.</text>
</comment>
<keyword evidence="4" id="KW-0175">Coiled coil</keyword>
<dbReference type="OrthoDB" id="10250441at2759"/>
<dbReference type="GO" id="GO:0006457">
    <property type="term" value="P:protein folding"/>
    <property type="evidence" value="ECO:0007669"/>
    <property type="project" value="InterPro"/>
</dbReference>
<dbReference type="PANTHER" id="PTHR21100:SF9">
    <property type="entry name" value="PREFOLDIN SUBUNIT 4"/>
    <property type="match status" value="1"/>
</dbReference>